<evidence type="ECO:0000256" key="2">
    <source>
        <dbReference type="SAM" id="Phobius"/>
    </source>
</evidence>
<evidence type="ECO:0000313" key="4">
    <source>
        <dbReference type="Proteomes" id="UP000580250"/>
    </source>
</evidence>
<dbReference type="Proteomes" id="UP000580250">
    <property type="component" value="Unassembled WGS sequence"/>
</dbReference>
<accession>A0A6V7WQI3</accession>
<feature type="region of interest" description="Disordered" evidence="1">
    <location>
        <begin position="45"/>
        <end position="69"/>
    </location>
</feature>
<keyword evidence="2" id="KW-1133">Transmembrane helix</keyword>
<dbReference type="AlphaFoldDB" id="A0A6V7WQI3"/>
<evidence type="ECO:0000313" key="3">
    <source>
        <dbReference type="EMBL" id="CAD2189268.1"/>
    </source>
</evidence>
<protein>
    <submittedName>
        <fullName evidence="3">Uncharacterized protein</fullName>
    </submittedName>
</protein>
<comment type="caution">
    <text evidence="3">The sequence shown here is derived from an EMBL/GenBank/DDBJ whole genome shotgun (WGS) entry which is preliminary data.</text>
</comment>
<evidence type="ECO:0000256" key="1">
    <source>
        <dbReference type="SAM" id="MobiDB-lite"/>
    </source>
</evidence>
<gene>
    <name evidence="3" type="ORF">MENT_LOCUS41978</name>
</gene>
<proteinExistence type="predicted"/>
<feature type="compositionally biased region" description="Basic and acidic residues" evidence="1">
    <location>
        <begin position="59"/>
        <end position="69"/>
    </location>
</feature>
<dbReference type="EMBL" id="CAJEWN010000740">
    <property type="protein sequence ID" value="CAD2189268.1"/>
    <property type="molecule type" value="Genomic_DNA"/>
</dbReference>
<feature type="transmembrane region" description="Helical" evidence="2">
    <location>
        <begin position="6"/>
        <end position="21"/>
    </location>
</feature>
<keyword evidence="2" id="KW-0472">Membrane</keyword>
<sequence length="173" mass="20469">MYYLKLIFYIFFLLIFINISVERNKEKKNLLSHRRCKRGNNLGRCFGGGSKRSSNQPFKQREGKAHVEEEGTSKKRALYIFDNFFYSHVQLHLMLAKALSEHYIVDMIVYGKEIGSHIELEPMPNDLKIIEMDINEKHLDKEKIENDDELTEAYYKFKGSKQYDVGIFEGIRF</sequence>
<organism evidence="3 4">
    <name type="scientific">Meloidogyne enterolobii</name>
    <name type="common">Root-knot nematode worm</name>
    <name type="synonym">Meloidogyne mayaguensis</name>
    <dbReference type="NCBI Taxonomy" id="390850"/>
    <lineage>
        <taxon>Eukaryota</taxon>
        <taxon>Metazoa</taxon>
        <taxon>Ecdysozoa</taxon>
        <taxon>Nematoda</taxon>
        <taxon>Chromadorea</taxon>
        <taxon>Rhabditida</taxon>
        <taxon>Tylenchina</taxon>
        <taxon>Tylenchomorpha</taxon>
        <taxon>Tylenchoidea</taxon>
        <taxon>Meloidogynidae</taxon>
        <taxon>Meloidogyninae</taxon>
        <taxon>Meloidogyne</taxon>
    </lineage>
</organism>
<keyword evidence="2" id="KW-0812">Transmembrane</keyword>
<reference evidence="3 4" key="1">
    <citation type="submission" date="2020-08" db="EMBL/GenBank/DDBJ databases">
        <authorList>
            <person name="Koutsovoulos G."/>
            <person name="Danchin GJ E."/>
        </authorList>
    </citation>
    <scope>NUCLEOTIDE SEQUENCE [LARGE SCALE GENOMIC DNA]</scope>
</reference>
<name>A0A6V7WQI3_MELEN</name>